<evidence type="ECO:0000313" key="1">
    <source>
        <dbReference type="EMBL" id="GAA4800847.1"/>
    </source>
</evidence>
<dbReference type="Proteomes" id="UP001499959">
    <property type="component" value="Unassembled WGS sequence"/>
</dbReference>
<evidence type="ECO:0000313" key="2">
    <source>
        <dbReference type="Proteomes" id="UP001499959"/>
    </source>
</evidence>
<gene>
    <name evidence="1" type="ORF">GCM10023307_29180</name>
</gene>
<name>A0ABP9BUZ5_9GAMM</name>
<accession>A0ABP9BUZ5</accession>
<protein>
    <submittedName>
        <fullName evidence="1">Uncharacterized protein</fullName>
    </submittedName>
</protein>
<comment type="caution">
    <text evidence="1">The sequence shown here is derived from an EMBL/GenBank/DDBJ whole genome shotgun (WGS) entry which is preliminary data.</text>
</comment>
<keyword evidence="2" id="KW-1185">Reference proteome</keyword>
<proteinExistence type="predicted"/>
<sequence length="62" mass="7087">MAGRIWRRVRKDIGRLRRMADRIVTDPARRMRCRKSSAPMPAPTTRAERVGIFRHADAANAG</sequence>
<dbReference type="EMBL" id="BAABJE010000015">
    <property type="protein sequence ID" value="GAA4800847.1"/>
    <property type="molecule type" value="Genomic_DNA"/>
</dbReference>
<organism evidence="1 2">
    <name type="scientific">Lysobacter hankyongensis</name>
    <dbReference type="NCBI Taxonomy" id="1176535"/>
    <lineage>
        <taxon>Bacteria</taxon>
        <taxon>Pseudomonadati</taxon>
        <taxon>Pseudomonadota</taxon>
        <taxon>Gammaproteobacteria</taxon>
        <taxon>Lysobacterales</taxon>
        <taxon>Lysobacteraceae</taxon>
        <taxon>Lysobacter</taxon>
    </lineage>
</organism>
<reference evidence="2" key="1">
    <citation type="journal article" date="2019" name="Int. J. Syst. Evol. Microbiol.">
        <title>The Global Catalogue of Microorganisms (GCM) 10K type strain sequencing project: providing services to taxonomists for standard genome sequencing and annotation.</title>
        <authorList>
            <consortium name="The Broad Institute Genomics Platform"/>
            <consortium name="The Broad Institute Genome Sequencing Center for Infectious Disease"/>
            <person name="Wu L."/>
            <person name="Ma J."/>
        </authorList>
    </citation>
    <scope>NUCLEOTIDE SEQUENCE [LARGE SCALE GENOMIC DNA]</scope>
    <source>
        <strain evidence="2">JCM 18204</strain>
    </source>
</reference>